<evidence type="ECO:0000313" key="1">
    <source>
        <dbReference type="EMBL" id="EPC72057.1"/>
    </source>
</evidence>
<feature type="non-terminal residue" evidence="1">
    <location>
        <position position="62"/>
    </location>
</feature>
<sequence length="62" mass="6462">MGLLAGWQAAVSFNWLTSSLLPAPLTVIQDGITLWQSGELLKNIAISLYRATAGFAIGGSIG</sequence>
<evidence type="ECO:0000313" key="2">
    <source>
        <dbReference type="Proteomes" id="UP000014252"/>
    </source>
</evidence>
<organism evidence="1 2">
    <name type="scientific">Lacticaseibacillus paracasei subsp. paracasei Lpp71</name>
    <dbReference type="NCBI Taxonomy" id="1256207"/>
    <lineage>
        <taxon>Bacteria</taxon>
        <taxon>Bacillati</taxon>
        <taxon>Bacillota</taxon>
        <taxon>Bacilli</taxon>
        <taxon>Lactobacillales</taxon>
        <taxon>Lactobacillaceae</taxon>
        <taxon>Lacticaseibacillus</taxon>
    </lineage>
</organism>
<proteinExistence type="predicted"/>
<dbReference type="EMBL" id="ANKD01000589">
    <property type="protein sequence ID" value="EPC72057.1"/>
    <property type="molecule type" value="Genomic_DNA"/>
</dbReference>
<comment type="caution">
    <text evidence="1">The sequence shown here is derived from an EMBL/GenBank/DDBJ whole genome shotgun (WGS) entry which is preliminary data.</text>
</comment>
<reference evidence="1 2" key="1">
    <citation type="journal article" date="2013" name="PLoS ONE">
        <title>Lactobacillus paracasei comparative genomics: towards species pan-genome definition and exploitation of diversity.</title>
        <authorList>
            <person name="Smokvina T."/>
            <person name="Wels M."/>
            <person name="Polka J."/>
            <person name="Chervaux C."/>
            <person name="Brisse S."/>
            <person name="Boekhorst J."/>
            <person name="van Hylckama Vlieg J.E."/>
            <person name="Siezen R.J."/>
        </authorList>
    </citation>
    <scope>NUCLEOTIDE SEQUENCE [LARGE SCALE GENOMIC DNA]</scope>
    <source>
        <strain evidence="1 2">Lpp71</strain>
    </source>
</reference>
<dbReference type="Proteomes" id="UP000014252">
    <property type="component" value="Unassembled WGS sequence"/>
</dbReference>
<name>A0A8E0IQL2_LACPA</name>
<gene>
    <name evidence="1" type="ORF">Lpp71_11715</name>
</gene>
<protein>
    <submittedName>
        <fullName evidence="1">Aliphatic sulfonates transport permease protein ssuC</fullName>
    </submittedName>
</protein>
<dbReference type="AlphaFoldDB" id="A0A8E0IQL2"/>
<accession>A0A8E0IQL2</accession>